<evidence type="ECO:0000313" key="11">
    <source>
        <dbReference type="Proteomes" id="UP001595616"/>
    </source>
</evidence>
<organism evidence="10 11">
    <name type="scientific">Lacihabitans lacunae</name>
    <dbReference type="NCBI Taxonomy" id="1028214"/>
    <lineage>
        <taxon>Bacteria</taxon>
        <taxon>Pseudomonadati</taxon>
        <taxon>Bacteroidota</taxon>
        <taxon>Cytophagia</taxon>
        <taxon>Cytophagales</taxon>
        <taxon>Leadbetterellaceae</taxon>
        <taxon>Lacihabitans</taxon>
    </lineage>
</organism>
<dbReference type="InterPro" id="IPR045186">
    <property type="entry name" value="Indole-3-glycerol_P_synth"/>
</dbReference>
<comment type="pathway">
    <text evidence="2">Amino-acid biosynthesis; L-tryptophan biosynthesis; L-tryptophan from chorismate: step 4/5.</text>
</comment>
<dbReference type="PANTHER" id="PTHR22854:SF2">
    <property type="entry name" value="INDOLE-3-GLYCEROL-PHOSPHATE SYNTHASE"/>
    <property type="match status" value="1"/>
</dbReference>
<dbReference type="InterPro" id="IPR011060">
    <property type="entry name" value="RibuloseP-bd_barrel"/>
</dbReference>
<evidence type="ECO:0000256" key="3">
    <source>
        <dbReference type="ARBA" id="ARBA00012362"/>
    </source>
</evidence>
<dbReference type="EMBL" id="JBHRYQ010000001">
    <property type="protein sequence ID" value="MFC3811538.1"/>
    <property type="molecule type" value="Genomic_DNA"/>
</dbReference>
<evidence type="ECO:0000256" key="4">
    <source>
        <dbReference type="ARBA" id="ARBA00022605"/>
    </source>
</evidence>
<evidence type="ECO:0000256" key="7">
    <source>
        <dbReference type="ARBA" id="ARBA00023141"/>
    </source>
</evidence>
<dbReference type="RefSeq" id="WP_379838376.1">
    <property type="nucleotide sequence ID" value="NZ_JBHRYQ010000001.1"/>
</dbReference>
<dbReference type="CDD" id="cd00331">
    <property type="entry name" value="IGPS"/>
    <property type="match status" value="1"/>
</dbReference>
<gene>
    <name evidence="10" type="ORF">ACFOOI_12825</name>
</gene>
<dbReference type="PANTHER" id="PTHR22854">
    <property type="entry name" value="TRYPTOPHAN BIOSYNTHESIS PROTEIN"/>
    <property type="match status" value="1"/>
</dbReference>
<dbReference type="InterPro" id="IPR013785">
    <property type="entry name" value="Aldolase_TIM"/>
</dbReference>
<dbReference type="Gene3D" id="3.20.20.70">
    <property type="entry name" value="Aldolase class I"/>
    <property type="match status" value="1"/>
</dbReference>
<evidence type="ECO:0000256" key="5">
    <source>
        <dbReference type="ARBA" id="ARBA00022793"/>
    </source>
</evidence>
<dbReference type="Proteomes" id="UP001595616">
    <property type="component" value="Unassembled WGS sequence"/>
</dbReference>
<protein>
    <recommendedName>
        <fullName evidence="3">indole-3-glycerol-phosphate synthase</fullName>
        <ecNumber evidence="3">4.1.1.48</ecNumber>
    </recommendedName>
</protein>
<sequence>MHKKERPLTILDKIIANKSIEVERAKQSISEASLTKSKYFDRVSNSLARALKNPEGTGIIAEYKRKSPSKGDINIGAGISETTIGYSEAGAAGISILTDTVFFGGFKEDLEIGRDKNPKTPLLRKDFIIDPYQLLEAKAWGADVILLIAANLESKQIMDLSKKAHELGLEVLLEVHDKAEIDKSPMDFVDIVGVNNRNLKNFAENNVNASIELIEFIPKDKVKISESCISKPETVIELRKIGYQGFLMGENFMKTINPAAALADFVSKIKS</sequence>
<keyword evidence="8" id="KW-0456">Lyase</keyword>
<keyword evidence="5" id="KW-0210">Decarboxylase</keyword>
<proteinExistence type="predicted"/>
<name>A0ABV7YZC5_9BACT</name>
<comment type="caution">
    <text evidence="10">The sequence shown here is derived from an EMBL/GenBank/DDBJ whole genome shotgun (WGS) entry which is preliminary data.</text>
</comment>
<evidence type="ECO:0000256" key="2">
    <source>
        <dbReference type="ARBA" id="ARBA00004696"/>
    </source>
</evidence>
<keyword evidence="7" id="KW-0057">Aromatic amino acid biosynthesis</keyword>
<dbReference type="Pfam" id="PF00218">
    <property type="entry name" value="IGPS"/>
    <property type="match status" value="1"/>
</dbReference>
<evidence type="ECO:0000259" key="9">
    <source>
        <dbReference type="Pfam" id="PF00218"/>
    </source>
</evidence>
<evidence type="ECO:0000313" key="10">
    <source>
        <dbReference type="EMBL" id="MFC3811538.1"/>
    </source>
</evidence>
<feature type="domain" description="Indole-3-glycerol phosphate synthase" evidence="9">
    <location>
        <begin position="11"/>
        <end position="262"/>
    </location>
</feature>
<dbReference type="EC" id="4.1.1.48" evidence="3"/>
<dbReference type="SUPFAM" id="SSF51366">
    <property type="entry name" value="Ribulose-phoshate binding barrel"/>
    <property type="match status" value="1"/>
</dbReference>
<keyword evidence="4" id="KW-0028">Amino-acid biosynthesis</keyword>
<keyword evidence="6" id="KW-0822">Tryptophan biosynthesis</keyword>
<keyword evidence="11" id="KW-1185">Reference proteome</keyword>
<dbReference type="InterPro" id="IPR013798">
    <property type="entry name" value="Indole-3-glycerol_P_synth_dom"/>
</dbReference>
<dbReference type="InterPro" id="IPR001468">
    <property type="entry name" value="Indole-3-GlycerolPSynthase_CS"/>
</dbReference>
<accession>A0ABV7YZC5</accession>
<evidence type="ECO:0000256" key="6">
    <source>
        <dbReference type="ARBA" id="ARBA00022822"/>
    </source>
</evidence>
<evidence type="ECO:0000256" key="1">
    <source>
        <dbReference type="ARBA" id="ARBA00001633"/>
    </source>
</evidence>
<dbReference type="PROSITE" id="PS00614">
    <property type="entry name" value="IGPS"/>
    <property type="match status" value="1"/>
</dbReference>
<reference evidence="11" key="1">
    <citation type="journal article" date="2019" name="Int. J. Syst. Evol. Microbiol.">
        <title>The Global Catalogue of Microorganisms (GCM) 10K type strain sequencing project: providing services to taxonomists for standard genome sequencing and annotation.</title>
        <authorList>
            <consortium name="The Broad Institute Genomics Platform"/>
            <consortium name="The Broad Institute Genome Sequencing Center for Infectious Disease"/>
            <person name="Wu L."/>
            <person name="Ma J."/>
        </authorList>
    </citation>
    <scope>NUCLEOTIDE SEQUENCE [LARGE SCALE GENOMIC DNA]</scope>
    <source>
        <strain evidence="11">CECT 7956</strain>
    </source>
</reference>
<comment type="catalytic activity">
    <reaction evidence="1">
        <text>1-(2-carboxyphenylamino)-1-deoxy-D-ribulose 5-phosphate + H(+) = (1S,2R)-1-C-(indol-3-yl)glycerol 3-phosphate + CO2 + H2O</text>
        <dbReference type="Rhea" id="RHEA:23476"/>
        <dbReference type="ChEBI" id="CHEBI:15377"/>
        <dbReference type="ChEBI" id="CHEBI:15378"/>
        <dbReference type="ChEBI" id="CHEBI:16526"/>
        <dbReference type="ChEBI" id="CHEBI:58613"/>
        <dbReference type="ChEBI" id="CHEBI:58866"/>
        <dbReference type="EC" id="4.1.1.48"/>
    </reaction>
</comment>
<evidence type="ECO:0000256" key="8">
    <source>
        <dbReference type="ARBA" id="ARBA00023239"/>
    </source>
</evidence>